<reference evidence="3" key="1">
    <citation type="submission" date="2021-02" db="EMBL/GenBank/DDBJ databases">
        <authorList>
            <person name="Nowell W R."/>
        </authorList>
    </citation>
    <scope>NUCLEOTIDE SEQUENCE</scope>
</reference>
<dbReference type="EMBL" id="CAJNOK010004958">
    <property type="protein sequence ID" value="CAF0955597.1"/>
    <property type="molecule type" value="Genomic_DNA"/>
</dbReference>
<evidence type="ECO:0000313" key="3">
    <source>
        <dbReference type="EMBL" id="CAF3728904.1"/>
    </source>
</evidence>
<comment type="caution">
    <text evidence="3">The sequence shown here is derived from an EMBL/GenBank/DDBJ whole genome shotgun (WGS) entry which is preliminary data.</text>
</comment>
<dbReference type="EMBL" id="CAJOBA010004963">
    <property type="protein sequence ID" value="CAF3728904.1"/>
    <property type="molecule type" value="Genomic_DNA"/>
</dbReference>
<feature type="compositionally biased region" description="Acidic residues" evidence="1">
    <location>
        <begin position="15"/>
        <end position="26"/>
    </location>
</feature>
<proteinExistence type="predicted"/>
<feature type="region of interest" description="Disordered" evidence="1">
    <location>
        <begin position="1"/>
        <end position="27"/>
    </location>
</feature>
<accession>A0A8S2IHG7</accession>
<dbReference type="AlphaFoldDB" id="A0A8S2IHG7"/>
<feature type="compositionally biased region" description="Basic and acidic residues" evidence="1">
    <location>
        <begin position="1"/>
        <end position="10"/>
    </location>
</feature>
<evidence type="ECO:0000313" key="4">
    <source>
        <dbReference type="Proteomes" id="UP000682733"/>
    </source>
</evidence>
<evidence type="ECO:0000313" key="2">
    <source>
        <dbReference type="EMBL" id="CAF0955597.1"/>
    </source>
</evidence>
<gene>
    <name evidence="2" type="ORF">OVA965_LOCUS12366</name>
    <name evidence="3" type="ORF">TMI583_LOCUS12370</name>
</gene>
<sequence length="139" mass="15840">MTATFKKLETGNETLDSEDGKEDETTDNLVEGVIQDVSTEGVEETVGEVLFKCWQLITMIRKSTMLTAFVNATRAEINQAKTNKITRNLSLDVRNRWNSICYLLETLMMFGDILNALFRAKTTYDITTRKREKLTTCAQ</sequence>
<organism evidence="3 4">
    <name type="scientific">Didymodactylos carnosus</name>
    <dbReference type="NCBI Taxonomy" id="1234261"/>
    <lineage>
        <taxon>Eukaryota</taxon>
        <taxon>Metazoa</taxon>
        <taxon>Spiralia</taxon>
        <taxon>Gnathifera</taxon>
        <taxon>Rotifera</taxon>
        <taxon>Eurotatoria</taxon>
        <taxon>Bdelloidea</taxon>
        <taxon>Philodinida</taxon>
        <taxon>Philodinidae</taxon>
        <taxon>Didymodactylos</taxon>
    </lineage>
</organism>
<protein>
    <submittedName>
        <fullName evidence="3">Uncharacterized protein</fullName>
    </submittedName>
</protein>
<dbReference type="Proteomes" id="UP000682733">
    <property type="component" value="Unassembled WGS sequence"/>
</dbReference>
<dbReference type="Proteomes" id="UP000677228">
    <property type="component" value="Unassembled WGS sequence"/>
</dbReference>
<evidence type="ECO:0000256" key="1">
    <source>
        <dbReference type="SAM" id="MobiDB-lite"/>
    </source>
</evidence>
<name>A0A8S2IHG7_9BILA</name>